<dbReference type="EMBL" id="QSON01000012">
    <property type="protein sequence ID" value="RGI99896.1"/>
    <property type="molecule type" value="Genomic_DNA"/>
</dbReference>
<dbReference type="EMBL" id="QSSQ01000011">
    <property type="protein sequence ID" value="RGM04008.1"/>
    <property type="molecule type" value="Genomic_DNA"/>
</dbReference>
<dbReference type="PANTHER" id="PTHR43386:SF22">
    <property type="entry name" value="OLIGOPEPTIDE TRANSPORT SYSTEM PERMEASE PROTEIN OPPC"/>
    <property type="match status" value="1"/>
</dbReference>
<dbReference type="InterPro" id="IPR000515">
    <property type="entry name" value="MetI-like"/>
</dbReference>
<evidence type="ECO:0000313" key="16">
    <source>
        <dbReference type="Proteomes" id="UP000263014"/>
    </source>
</evidence>
<sequence length="310" mass="34190">MEQGNEMTVTKDLFRRVGVDEQKSESVVRPSISYWQDAVRRLKQNKVAMVSLVVLLLILVMCAIGPYIYPHPFDEQNIEFTNQTPSLQHWFGLDDLGRDIFARIWMGGRISLTIGIVGAIVSLVIGVLYGGISGYCGGLVDDIMMRIVEILVGVPYMVVVIIMSVVLGKGMTSLLIALCITSWTNLARIVRGQVLELKESEYVLAARALGTPPLQIIVTHLLPNTLSLIIINTTFSIPSFIFAEAFLSFVGMGIQPPLTSWGAMAALGQQQMSYYPHELIFPALAISVTMLAFNLLGDGLRDAFDPKLRQ</sequence>
<name>A0A174LKH0_9FIRM</name>
<dbReference type="GO" id="GO:0055085">
    <property type="term" value="P:transmembrane transport"/>
    <property type="evidence" value="ECO:0007669"/>
    <property type="project" value="InterPro"/>
</dbReference>
<keyword evidence="5 7" id="KW-1133">Transmembrane helix</keyword>
<dbReference type="Proteomes" id="UP000263014">
    <property type="component" value="Unassembled WGS sequence"/>
</dbReference>
<feature type="domain" description="ABC transmembrane type-1" evidence="8">
    <location>
        <begin position="108"/>
        <end position="297"/>
    </location>
</feature>
<keyword evidence="2 7" id="KW-0813">Transport</keyword>
<organism evidence="9 13">
    <name type="scientific">Hungatella hathewayi</name>
    <dbReference type="NCBI Taxonomy" id="154046"/>
    <lineage>
        <taxon>Bacteria</taxon>
        <taxon>Bacillati</taxon>
        <taxon>Bacillota</taxon>
        <taxon>Clostridia</taxon>
        <taxon>Lachnospirales</taxon>
        <taxon>Lachnospiraceae</taxon>
        <taxon>Hungatella</taxon>
    </lineage>
</organism>
<evidence type="ECO:0000313" key="12">
    <source>
        <dbReference type="EMBL" id="RGM04008.1"/>
    </source>
</evidence>
<evidence type="ECO:0000256" key="5">
    <source>
        <dbReference type="ARBA" id="ARBA00022989"/>
    </source>
</evidence>
<reference evidence="9 13" key="1">
    <citation type="submission" date="2015-09" db="EMBL/GenBank/DDBJ databases">
        <authorList>
            <consortium name="Pathogen Informatics"/>
        </authorList>
    </citation>
    <scope>NUCLEOTIDE SEQUENCE [LARGE SCALE GENOMIC DNA]</scope>
    <source>
        <strain evidence="9 13">2789STDY5608850</strain>
    </source>
</reference>
<keyword evidence="6 7" id="KW-0472">Membrane</keyword>
<dbReference type="GO" id="GO:0005886">
    <property type="term" value="C:plasma membrane"/>
    <property type="evidence" value="ECO:0007669"/>
    <property type="project" value="UniProtKB-SubCell"/>
</dbReference>
<dbReference type="SUPFAM" id="SSF161098">
    <property type="entry name" value="MetI-like"/>
    <property type="match status" value="1"/>
</dbReference>
<protein>
    <submittedName>
        <fullName evidence="9 10">ABC transporter permease</fullName>
    </submittedName>
</protein>
<evidence type="ECO:0000313" key="10">
    <source>
        <dbReference type="EMBL" id="RGD70056.1"/>
    </source>
</evidence>
<evidence type="ECO:0000256" key="1">
    <source>
        <dbReference type="ARBA" id="ARBA00004651"/>
    </source>
</evidence>
<comment type="subcellular location">
    <subcellularLocation>
        <location evidence="1 7">Cell membrane</location>
        <topology evidence="1 7">Multi-pass membrane protein</topology>
    </subcellularLocation>
</comment>
<dbReference type="Gene3D" id="1.10.3720.10">
    <property type="entry name" value="MetI-like"/>
    <property type="match status" value="1"/>
</dbReference>
<evidence type="ECO:0000313" key="9">
    <source>
        <dbReference type="EMBL" id="CUP23137.1"/>
    </source>
</evidence>
<proteinExistence type="inferred from homology"/>
<dbReference type="InterPro" id="IPR025966">
    <property type="entry name" value="OppC_N"/>
</dbReference>
<evidence type="ECO:0000256" key="4">
    <source>
        <dbReference type="ARBA" id="ARBA00022692"/>
    </source>
</evidence>
<dbReference type="EMBL" id="QTJW01000008">
    <property type="protein sequence ID" value="RGD70056.1"/>
    <property type="molecule type" value="Genomic_DNA"/>
</dbReference>
<dbReference type="OrthoDB" id="9783218at2"/>
<evidence type="ECO:0000313" key="13">
    <source>
        <dbReference type="Proteomes" id="UP000095651"/>
    </source>
</evidence>
<dbReference type="Proteomes" id="UP000261257">
    <property type="component" value="Unassembled WGS sequence"/>
</dbReference>
<keyword evidence="3" id="KW-1003">Cell membrane</keyword>
<evidence type="ECO:0000256" key="6">
    <source>
        <dbReference type="ARBA" id="ARBA00023136"/>
    </source>
</evidence>
<comment type="similarity">
    <text evidence="7">Belongs to the binding-protein-dependent transport system permease family.</text>
</comment>
<dbReference type="EMBL" id="CYZE01000022">
    <property type="protein sequence ID" value="CUP23137.1"/>
    <property type="molecule type" value="Genomic_DNA"/>
</dbReference>
<feature type="transmembrane region" description="Helical" evidence="7">
    <location>
        <begin position="47"/>
        <end position="69"/>
    </location>
</feature>
<dbReference type="Pfam" id="PF00528">
    <property type="entry name" value="BPD_transp_1"/>
    <property type="match status" value="1"/>
</dbReference>
<evidence type="ECO:0000313" key="14">
    <source>
        <dbReference type="Proteomes" id="UP000261023"/>
    </source>
</evidence>
<dbReference type="InterPro" id="IPR050366">
    <property type="entry name" value="BP-dependent_transpt_permease"/>
</dbReference>
<dbReference type="PANTHER" id="PTHR43386">
    <property type="entry name" value="OLIGOPEPTIDE TRANSPORT SYSTEM PERMEASE PROTEIN APPC"/>
    <property type="match status" value="1"/>
</dbReference>
<evidence type="ECO:0000313" key="15">
    <source>
        <dbReference type="Proteomes" id="UP000261257"/>
    </source>
</evidence>
<dbReference type="InterPro" id="IPR035906">
    <property type="entry name" value="MetI-like_sf"/>
</dbReference>
<dbReference type="Proteomes" id="UP000095651">
    <property type="component" value="Unassembled WGS sequence"/>
</dbReference>
<feature type="transmembrane region" description="Helical" evidence="7">
    <location>
        <begin position="279"/>
        <end position="297"/>
    </location>
</feature>
<dbReference type="PROSITE" id="PS50928">
    <property type="entry name" value="ABC_TM1"/>
    <property type="match status" value="1"/>
</dbReference>
<gene>
    <name evidence="9" type="primary">oppC_3</name>
    <name evidence="10" type="ORF">DWX31_13020</name>
    <name evidence="12" type="ORF">DXC39_13400</name>
    <name evidence="11" type="ORF">DXD79_22395</name>
    <name evidence="9" type="ORF">ERS852407_05359</name>
</gene>
<keyword evidence="4 7" id="KW-0812">Transmembrane</keyword>
<reference evidence="14 15" key="2">
    <citation type="submission" date="2018-08" db="EMBL/GenBank/DDBJ databases">
        <title>A genome reference for cultivated species of the human gut microbiota.</title>
        <authorList>
            <person name="Zou Y."/>
            <person name="Xue W."/>
            <person name="Luo G."/>
        </authorList>
    </citation>
    <scope>NUCLEOTIDE SEQUENCE [LARGE SCALE GENOMIC DNA]</scope>
    <source>
        <strain evidence="10 14">AF19-13AC</strain>
        <strain evidence="12 15">TF05-11AC</strain>
        <strain evidence="11 16">TM09-12</strain>
    </source>
</reference>
<accession>A0A174LKH0</accession>
<feature type="transmembrane region" description="Helical" evidence="7">
    <location>
        <begin position="110"/>
        <end position="135"/>
    </location>
</feature>
<dbReference type="AlphaFoldDB" id="A0A174LKH0"/>
<dbReference type="CDD" id="cd06261">
    <property type="entry name" value="TM_PBP2"/>
    <property type="match status" value="1"/>
</dbReference>
<dbReference type="RefSeq" id="WP_002605703.1">
    <property type="nucleotide sequence ID" value="NZ_CABIXC010000022.1"/>
</dbReference>
<evidence type="ECO:0000259" key="8">
    <source>
        <dbReference type="PROSITE" id="PS50928"/>
    </source>
</evidence>
<dbReference type="Proteomes" id="UP000261023">
    <property type="component" value="Unassembled WGS sequence"/>
</dbReference>
<feature type="transmembrane region" description="Helical" evidence="7">
    <location>
        <begin position="228"/>
        <end position="250"/>
    </location>
</feature>
<evidence type="ECO:0000313" key="11">
    <source>
        <dbReference type="EMBL" id="RGI99896.1"/>
    </source>
</evidence>
<evidence type="ECO:0000256" key="7">
    <source>
        <dbReference type="RuleBase" id="RU363032"/>
    </source>
</evidence>
<feature type="transmembrane region" description="Helical" evidence="7">
    <location>
        <begin position="147"/>
        <end position="167"/>
    </location>
</feature>
<evidence type="ECO:0000256" key="2">
    <source>
        <dbReference type="ARBA" id="ARBA00022448"/>
    </source>
</evidence>
<dbReference type="Pfam" id="PF12911">
    <property type="entry name" value="OppC_N"/>
    <property type="match status" value="1"/>
</dbReference>
<evidence type="ECO:0000256" key="3">
    <source>
        <dbReference type="ARBA" id="ARBA00022475"/>
    </source>
</evidence>